<reference evidence="1 2" key="1">
    <citation type="submission" date="2015-01" db="EMBL/GenBank/DDBJ databases">
        <title>Evolution of Trichinella species and genotypes.</title>
        <authorList>
            <person name="Korhonen P.K."/>
            <person name="Edoardo P."/>
            <person name="Giuseppe L.R."/>
            <person name="Gasser R.B."/>
        </authorList>
    </citation>
    <scope>NUCLEOTIDE SEQUENCE [LARGE SCALE GENOMIC DNA]</scope>
    <source>
        <strain evidence="1">ISS1029</strain>
    </source>
</reference>
<gene>
    <name evidence="1" type="ORF">T11_2321</name>
</gene>
<protein>
    <submittedName>
        <fullName evidence="1">Uncharacterized protein</fullName>
    </submittedName>
</protein>
<dbReference type="Proteomes" id="UP000055024">
    <property type="component" value="Unassembled WGS sequence"/>
</dbReference>
<comment type="caution">
    <text evidence="1">The sequence shown here is derived from an EMBL/GenBank/DDBJ whole genome shotgun (WGS) entry which is preliminary data.</text>
</comment>
<keyword evidence="2" id="KW-1185">Reference proteome</keyword>
<evidence type="ECO:0000313" key="1">
    <source>
        <dbReference type="EMBL" id="KRY97712.1"/>
    </source>
</evidence>
<name>A0A0V1GHR1_9BILA</name>
<accession>A0A0V1GHR1</accession>
<organism evidence="1 2">
    <name type="scientific">Trichinella zimbabwensis</name>
    <dbReference type="NCBI Taxonomy" id="268475"/>
    <lineage>
        <taxon>Eukaryota</taxon>
        <taxon>Metazoa</taxon>
        <taxon>Ecdysozoa</taxon>
        <taxon>Nematoda</taxon>
        <taxon>Enoplea</taxon>
        <taxon>Dorylaimia</taxon>
        <taxon>Trichinellida</taxon>
        <taxon>Trichinellidae</taxon>
        <taxon>Trichinella</taxon>
    </lineage>
</organism>
<evidence type="ECO:0000313" key="2">
    <source>
        <dbReference type="Proteomes" id="UP000055024"/>
    </source>
</evidence>
<dbReference type="EMBL" id="JYDP01001852">
    <property type="protein sequence ID" value="KRY97712.1"/>
    <property type="molecule type" value="Genomic_DNA"/>
</dbReference>
<sequence length="58" mass="6968">MSEMFPLLKCKHPVSVLRELHRGCFPSPLIYRNLAIYRNKGYNYENKIFIKNAKQQRL</sequence>
<dbReference type="AlphaFoldDB" id="A0A0V1GHR1"/>
<proteinExistence type="predicted"/>